<dbReference type="GO" id="GO:0008270">
    <property type="term" value="F:zinc ion binding"/>
    <property type="evidence" value="ECO:0007669"/>
    <property type="project" value="UniProtKB-KW"/>
</dbReference>
<dbReference type="Gene3D" id="3.30.160.60">
    <property type="entry name" value="Classic Zinc Finger"/>
    <property type="match status" value="1"/>
</dbReference>
<keyword evidence="5" id="KW-1185">Reference proteome</keyword>
<keyword evidence="1" id="KW-0479">Metal-binding</keyword>
<dbReference type="HOGENOM" id="CLU_497051_0_0_1"/>
<feature type="region of interest" description="Disordered" evidence="2">
    <location>
        <begin position="213"/>
        <end position="237"/>
    </location>
</feature>
<feature type="compositionally biased region" description="Polar residues" evidence="2">
    <location>
        <begin position="288"/>
        <end position="300"/>
    </location>
</feature>
<reference evidence="4 5" key="1">
    <citation type="journal article" date="2014" name="PLoS Genet.">
        <title>Analysis of the Phlebiopsis gigantea genome, transcriptome and secretome provides insight into its pioneer colonization strategies of wood.</title>
        <authorList>
            <person name="Hori C."/>
            <person name="Ishida T."/>
            <person name="Igarashi K."/>
            <person name="Samejima M."/>
            <person name="Suzuki H."/>
            <person name="Master E."/>
            <person name="Ferreira P."/>
            <person name="Ruiz-Duenas F.J."/>
            <person name="Held B."/>
            <person name="Canessa P."/>
            <person name="Larrondo L.F."/>
            <person name="Schmoll M."/>
            <person name="Druzhinina I.S."/>
            <person name="Kubicek C.P."/>
            <person name="Gaskell J.A."/>
            <person name="Kersten P."/>
            <person name="St John F."/>
            <person name="Glasner J."/>
            <person name="Sabat G."/>
            <person name="Splinter BonDurant S."/>
            <person name="Syed K."/>
            <person name="Yadav J."/>
            <person name="Mgbeahuruike A.C."/>
            <person name="Kovalchuk A."/>
            <person name="Asiegbu F.O."/>
            <person name="Lackner G."/>
            <person name="Hoffmeister D."/>
            <person name="Rencoret J."/>
            <person name="Gutierrez A."/>
            <person name="Sun H."/>
            <person name="Lindquist E."/>
            <person name="Barry K."/>
            <person name="Riley R."/>
            <person name="Grigoriev I.V."/>
            <person name="Henrissat B."/>
            <person name="Kues U."/>
            <person name="Berka R.M."/>
            <person name="Martinez A.T."/>
            <person name="Covert S.F."/>
            <person name="Blanchette R.A."/>
            <person name="Cullen D."/>
        </authorList>
    </citation>
    <scope>NUCLEOTIDE SEQUENCE [LARGE SCALE GENOMIC DNA]</scope>
    <source>
        <strain evidence="4 5">11061_1 CR5-6</strain>
    </source>
</reference>
<dbReference type="InterPro" id="IPR013087">
    <property type="entry name" value="Znf_C2H2_type"/>
</dbReference>
<proteinExistence type="predicted"/>
<feature type="domain" description="C2H2-type" evidence="3">
    <location>
        <begin position="76"/>
        <end position="106"/>
    </location>
</feature>
<feature type="region of interest" description="Disordered" evidence="2">
    <location>
        <begin position="287"/>
        <end position="318"/>
    </location>
</feature>
<sequence length="548" mass="59336">MKPGDTPCEAYTDADLAQYGTFLKSLCKVTLAALPRRISDHTGKNSIICSVCTGAASAALSEFNRHLWSHRSEPTYTCTYEKCEYGCHQRTNMDNHIRNYHTHETLPCRVILRQGTGVTPPFVCGFSNTDNTKISAHRRKCHPHWRTNIKFYAIDIKNPQEHLKVPWNTDENRLYTWEETVQSYKDGGIDYDADALREVYRDAENITLTVSTKKVAKTPRGPRAPRAPRVPRASNPLPELTVERGASSHRVTRASARRLTEMPATADAALIPACVVRSVTLEPVVDTSCPTPASIAGSSHSTAPRPSPRSFSRASTPYTIPGFSRHASPAYAGSLRPASPASIDGSSYFATPASISGSIRRATPEPNAGSSHSATPPPSPSSLSRTGTPYAIPGFNRHASPGYAGSPRPTSPAFMAGSSHFAAPAPFRSSNSPTGTPYFLPGSLPDSSTAIDTDDDDMPPTAASGEKIYSADSPPPSYAFAPTYTPSGLVWTMRAAPPTAPACQYAGEDTLSPRLGFSSNVAQLVRAYDEERAVRPRPVRRRKELFVD</sequence>
<feature type="region of interest" description="Disordered" evidence="2">
    <location>
        <begin position="358"/>
        <end position="447"/>
    </location>
</feature>
<evidence type="ECO:0000313" key="4">
    <source>
        <dbReference type="EMBL" id="KIP05575.1"/>
    </source>
</evidence>
<protein>
    <recommendedName>
        <fullName evidence="3">C2H2-type domain-containing protein</fullName>
    </recommendedName>
</protein>
<dbReference type="PROSITE" id="PS00028">
    <property type="entry name" value="ZINC_FINGER_C2H2_1"/>
    <property type="match status" value="1"/>
</dbReference>
<dbReference type="PROSITE" id="PS50157">
    <property type="entry name" value="ZINC_FINGER_C2H2_2"/>
    <property type="match status" value="1"/>
</dbReference>
<evidence type="ECO:0000256" key="1">
    <source>
        <dbReference type="PROSITE-ProRule" id="PRU00042"/>
    </source>
</evidence>
<dbReference type="Proteomes" id="UP000053257">
    <property type="component" value="Unassembled WGS sequence"/>
</dbReference>
<name>A0A0C3S8R8_PHLG1</name>
<dbReference type="EMBL" id="KN840539">
    <property type="protein sequence ID" value="KIP05575.1"/>
    <property type="molecule type" value="Genomic_DNA"/>
</dbReference>
<evidence type="ECO:0000256" key="2">
    <source>
        <dbReference type="SAM" id="MobiDB-lite"/>
    </source>
</evidence>
<dbReference type="STRING" id="745531.A0A0C3S8R8"/>
<accession>A0A0C3S8R8</accession>
<organism evidence="4 5">
    <name type="scientific">Phlebiopsis gigantea (strain 11061_1 CR5-6)</name>
    <name type="common">White-rot fungus</name>
    <name type="synonym">Peniophora gigantea</name>
    <dbReference type="NCBI Taxonomy" id="745531"/>
    <lineage>
        <taxon>Eukaryota</taxon>
        <taxon>Fungi</taxon>
        <taxon>Dikarya</taxon>
        <taxon>Basidiomycota</taxon>
        <taxon>Agaricomycotina</taxon>
        <taxon>Agaricomycetes</taxon>
        <taxon>Polyporales</taxon>
        <taxon>Phanerochaetaceae</taxon>
        <taxon>Phlebiopsis</taxon>
    </lineage>
</organism>
<keyword evidence="1" id="KW-0863">Zinc-finger</keyword>
<dbReference type="OrthoDB" id="654211at2759"/>
<dbReference type="AlphaFoldDB" id="A0A0C3S8R8"/>
<feature type="compositionally biased region" description="Low complexity" evidence="2">
    <location>
        <begin position="301"/>
        <end position="317"/>
    </location>
</feature>
<gene>
    <name evidence="4" type="ORF">PHLGIDRAFT_119679</name>
</gene>
<evidence type="ECO:0000313" key="5">
    <source>
        <dbReference type="Proteomes" id="UP000053257"/>
    </source>
</evidence>
<keyword evidence="1" id="KW-0862">Zinc</keyword>
<evidence type="ECO:0000259" key="3">
    <source>
        <dbReference type="PROSITE" id="PS50157"/>
    </source>
</evidence>